<reference key="1">
    <citation type="submission" date="2010-08" db="EMBL/GenBank/DDBJ databases">
        <authorList>
            <person name="Zeigler D.R."/>
        </authorList>
    </citation>
    <scope>NUCLEOTIDE SEQUENCE</scope>
    <source>
        <strain>W23</strain>
    </source>
</reference>
<dbReference type="KEGG" id="bss:BSUW23_18140"/>
<keyword evidence="1" id="KW-1133">Transmembrane helix</keyword>
<keyword evidence="1" id="KW-0812">Transmembrane</keyword>
<dbReference type="EMBL" id="CP002183">
    <property type="protein sequence ID" value="ADM39663.1"/>
    <property type="molecule type" value="Genomic_DNA"/>
</dbReference>
<feature type="transmembrane region" description="Helical" evidence="1">
    <location>
        <begin position="26"/>
        <end position="44"/>
    </location>
</feature>
<dbReference type="InterPro" id="IPR014794">
    <property type="entry name" value="DUF1779"/>
</dbReference>
<evidence type="ECO:0000313" key="3">
    <source>
        <dbReference type="Proteomes" id="UP000002233"/>
    </source>
</evidence>
<gene>
    <name evidence="2" type="primary">ywmB</name>
    <name evidence="2" type="ordered locus">BSUW23_18140</name>
</gene>
<name>E0TUP3_BACSH</name>
<dbReference type="Gene3D" id="3.30.2030.10">
    <property type="entry name" value="YwmB-like"/>
    <property type="match status" value="1"/>
</dbReference>
<accession>E0TUP3</accession>
<dbReference type="HOGENOM" id="CLU_080921_0_0_9"/>
<dbReference type="SUPFAM" id="SSF143842">
    <property type="entry name" value="YwmB-like"/>
    <property type="match status" value="1"/>
</dbReference>
<dbReference type="Pfam" id="PF08680">
    <property type="entry name" value="DUF1779"/>
    <property type="match status" value="1"/>
</dbReference>
<sequence>MAPLASGKTGDKGGEMNMKKKQVSHAIIISVMLSFVIAVFHTIHASELTPLAQMAEGMERQDVSIDKWTLHAKQNMSLTEKEFYQKVQRLKSEYRQYHWAIAQEDKIVKAVGTYTDKKNHTSFRLQLVTTLKKHNPTSYLLYEQMSLKTPDSWNDTYEQFERETLGIFQEKVVIFTCLNGHLDDNMDIVLQKKANQLLTEFQARSVEHVVEPNFVSISAFTDEWKEYIMTSKHKMNLQIALRSAGMGGKHTVTVGTPIVTTEY</sequence>
<keyword evidence="1" id="KW-0472">Membrane</keyword>
<dbReference type="InterPro" id="IPR036209">
    <property type="entry name" value="YwmB-like_sf"/>
</dbReference>
<evidence type="ECO:0000256" key="1">
    <source>
        <dbReference type="SAM" id="Phobius"/>
    </source>
</evidence>
<reference evidence="2 3" key="2">
    <citation type="journal article" date="2011" name="Microbiology">
        <title>The genome sequence of Bacillus subtilis subsp. spizizenii W23: insights into speciation within the B. subtilis complex and into the history of B. subtilis genetics.</title>
        <authorList>
            <person name="Zeigler D.R."/>
        </authorList>
    </citation>
    <scope>NUCLEOTIDE SEQUENCE [LARGE SCALE GENOMIC DNA]</scope>
    <source>
        <strain evidence="3">ATCC 23059 / NRRL B-14472 / W23</strain>
    </source>
</reference>
<organism evidence="2 3">
    <name type="scientific">Bacillus spizizenii (strain ATCC 23059 / NRRL B-14472 / W23)</name>
    <name type="common">Bacillus subtilis subsp. spizizenii</name>
    <dbReference type="NCBI Taxonomy" id="655816"/>
    <lineage>
        <taxon>Bacteria</taxon>
        <taxon>Bacillati</taxon>
        <taxon>Bacillota</taxon>
        <taxon>Bacilli</taxon>
        <taxon>Bacillales</taxon>
        <taxon>Bacillaceae</taxon>
        <taxon>Bacillus</taxon>
    </lineage>
</organism>
<dbReference type="Gene3D" id="3.30.360.40">
    <property type="entry name" value="YwmB-like"/>
    <property type="match status" value="1"/>
</dbReference>
<proteinExistence type="predicted"/>
<evidence type="ECO:0000313" key="2">
    <source>
        <dbReference type="EMBL" id="ADM39663.1"/>
    </source>
</evidence>
<protein>
    <recommendedName>
        <fullName evidence="4">YwmB family TATA-box binding protein</fullName>
    </recommendedName>
</protein>
<evidence type="ECO:0008006" key="4">
    <source>
        <dbReference type="Google" id="ProtNLM"/>
    </source>
</evidence>
<dbReference type="Proteomes" id="UP000002233">
    <property type="component" value="Chromosome"/>
</dbReference>
<dbReference type="AlphaFoldDB" id="E0TUP3"/>